<evidence type="ECO:0000256" key="4">
    <source>
        <dbReference type="ARBA" id="ARBA00022723"/>
    </source>
</evidence>
<dbReference type="InterPro" id="IPR028995">
    <property type="entry name" value="Glyco_hydro_57/38_cen_sf"/>
</dbReference>
<accession>A0A9P7B986</accession>
<dbReference type="GO" id="GO:0006013">
    <property type="term" value="P:mannose metabolic process"/>
    <property type="evidence" value="ECO:0007669"/>
    <property type="project" value="InterPro"/>
</dbReference>
<dbReference type="Pfam" id="PF09261">
    <property type="entry name" value="Alpha-mann_mid"/>
    <property type="match status" value="1"/>
</dbReference>
<dbReference type="Pfam" id="PF22907">
    <property type="entry name" value="Ams1-like_1st"/>
    <property type="match status" value="1"/>
</dbReference>
<dbReference type="InterPro" id="IPR027291">
    <property type="entry name" value="Glyco_hydro_38_N_sf"/>
</dbReference>
<dbReference type="GO" id="GO:0046872">
    <property type="term" value="F:metal ion binding"/>
    <property type="evidence" value="ECO:0007669"/>
    <property type="project" value="UniProtKB-KW"/>
</dbReference>
<dbReference type="GO" id="GO:0009313">
    <property type="term" value="P:oligosaccharide catabolic process"/>
    <property type="evidence" value="ECO:0007669"/>
    <property type="project" value="TreeGrafter"/>
</dbReference>
<dbReference type="Gene3D" id="1.20.1270.50">
    <property type="entry name" value="Glycoside hydrolase family 38, central domain"/>
    <property type="match status" value="1"/>
</dbReference>
<comment type="function">
    <text evidence="7">Degrades free oligosaccharides in the vacuole.</text>
</comment>
<dbReference type="InterPro" id="IPR037094">
    <property type="entry name" value="Glyco_hydro_38_cen_sf"/>
</dbReference>
<dbReference type="FunFam" id="2.70.98.30:FF:000001">
    <property type="entry name" value="alpha-mannosidase 2C1 isoform X2"/>
    <property type="match status" value="1"/>
</dbReference>
<dbReference type="PANTHER" id="PTHR46017">
    <property type="entry name" value="ALPHA-MANNOSIDASE 2C1"/>
    <property type="match status" value="1"/>
</dbReference>
<keyword evidence="5 10" id="KW-0378">Hydrolase</keyword>
<evidence type="ECO:0000256" key="5">
    <source>
        <dbReference type="ARBA" id="ARBA00022801"/>
    </source>
</evidence>
<evidence type="ECO:0000256" key="3">
    <source>
        <dbReference type="ARBA" id="ARBA00012752"/>
    </source>
</evidence>
<dbReference type="AlphaFoldDB" id="A0A9P7B986"/>
<dbReference type="GO" id="GO:0000329">
    <property type="term" value="C:fungal-type vacuole membrane"/>
    <property type="evidence" value="ECO:0007669"/>
    <property type="project" value="TreeGrafter"/>
</dbReference>
<dbReference type="GO" id="GO:0004559">
    <property type="term" value="F:alpha-mannosidase activity"/>
    <property type="evidence" value="ECO:0007669"/>
    <property type="project" value="UniProtKB-EC"/>
</dbReference>
<evidence type="ECO:0000256" key="2">
    <source>
        <dbReference type="ARBA" id="ARBA00009792"/>
    </source>
</evidence>
<evidence type="ECO:0000313" key="11">
    <source>
        <dbReference type="Proteomes" id="UP000750334"/>
    </source>
</evidence>
<name>A0A9P7B986_MAUEX</name>
<dbReference type="PANTHER" id="PTHR46017:SF1">
    <property type="entry name" value="ALPHA-MANNOSIDASE 2C1"/>
    <property type="match status" value="1"/>
</dbReference>
<organism evidence="10 11">
    <name type="scientific">Maudiozyma exigua</name>
    <name type="common">Yeast</name>
    <name type="synonym">Kazachstania exigua</name>
    <dbReference type="NCBI Taxonomy" id="34358"/>
    <lineage>
        <taxon>Eukaryota</taxon>
        <taxon>Fungi</taxon>
        <taxon>Dikarya</taxon>
        <taxon>Ascomycota</taxon>
        <taxon>Saccharomycotina</taxon>
        <taxon>Saccharomycetes</taxon>
        <taxon>Saccharomycetales</taxon>
        <taxon>Saccharomycetaceae</taxon>
        <taxon>Maudiozyma</taxon>
    </lineage>
</organism>
<keyword evidence="6" id="KW-0326">Glycosidase</keyword>
<keyword evidence="4" id="KW-0479">Metal-binding</keyword>
<dbReference type="EC" id="3.2.1.24" evidence="3"/>
<dbReference type="InterPro" id="IPR011330">
    <property type="entry name" value="Glyco_hydro/deAcase_b/a-brl"/>
</dbReference>
<dbReference type="FunFam" id="3.20.110.10:FF:000002">
    <property type="entry name" value="alpha-mannosidase 2C1 isoform X1"/>
    <property type="match status" value="1"/>
</dbReference>
<dbReference type="InterPro" id="IPR054723">
    <property type="entry name" value="Ams1-like_N"/>
</dbReference>
<dbReference type="InterPro" id="IPR011013">
    <property type="entry name" value="Gal_mutarotase_sf_dom"/>
</dbReference>
<feature type="domain" description="Glycoside hydrolase family 38 central" evidence="9">
    <location>
        <begin position="565"/>
        <end position="645"/>
    </location>
</feature>
<dbReference type="Proteomes" id="UP000750334">
    <property type="component" value="Unassembled WGS sequence"/>
</dbReference>
<dbReference type="Pfam" id="PF07748">
    <property type="entry name" value="Glyco_hydro_38C"/>
    <property type="match status" value="1"/>
</dbReference>
<dbReference type="SMART" id="SM00872">
    <property type="entry name" value="Alpha-mann_mid"/>
    <property type="match status" value="1"/>
</dbReference>
<evidence type="ECO:0000259" key="9">
    <source>
        <dbReference type="SMART" id="SM00872"/>
    </source>
</evidence>
<evidence type="ECO:0000256" key="1">
    <source>
        <dbReference type="ARBA" id="ARBA00000365"/>
    </source>
</evidence>
<dbReference type="Gene3D" id="2.70.98.30">
    <property type="entry name" value="Golgi alpha-mannosidase II, domain 4"/>
    <property type="match status" value="1"/>
</dbReference>
<dbReference type="SUPFAM" id="SSF74650">
    <property type="entry name" value="Galactose mutarotase-like"/>
    <property type="match status" value="1"/>
</dbReference>
<evidence type="ECO:0000256" key="7">
    <source>
        <dbReference type="ARBA" id="ARBA00054985"/>
    </source>
</evidence>
<dbReference type="SUPFAM" id="SSF88713">
    <property type="entry name" value="Glycoside hydrolase/deacetylase"/>
    <property type="match status" value="1"/>
</dbReference>
<comment type="catalytic activity">
    <reaction evidence="1">
        <text>Hydrolysis of terminal, non-reducing alpha-D-mannose residues in alpha-D-mannosides.</text>
        <dbReference type="EC" id="3.2.1.24"/>
    </reaction>
</comment>
<evidence type="ECO:0000256" key="8">
    <source>
        <dbReference type="ARBA" id="ARBA00071615"/>
    </source>
</evidence>
<protein>
    <recommendedName>
        <fullName evidence="8">Alpha-mannosidase</fullName>
        <ecNumber evidence="3">3.2.1.24</ecNumber>
    </recommendedName>
</protein>
<dbReference type="InterPro" id="IPR011682">
    <property type="entry name" value="Glyco_hydro_38_C"/>
</dbReference>
<dbReference type="InterPro" id="IPR041147">
    <property type="entry name" value="GH38_C"/>
</dbReference>
<dbReference type="Pfam" id="PF01074">
    <property type="entry name" value="Glyco_hydro_38N"/>
    <property type="match status" value="1"/>
</dbReference>
<keyword evidence="11" id="KW-1185">Reference proteome</keyword>
<dbReference type="FunFam" id="1.20.1270.50:FF:000004">
    <property type="entry name" value="alpha-mannosidase 2C1 isoform X1"/>
    <property type="match status" value="1"/>
</dbReference>
<dbReference type="OrthoDB" id="10261055at2759"/>
<dbReference type="InterPro" id="IPR015341">
    <property type="entry name" value="Glyco_hydro_38_cen"/>
</dbReference>
<dbReference type="GO" id="GO:0030246">
    <property type="term" value="F:carbohydrate binding"/>
    <property type="evidence" value="ECO:0007669"/>
    <property type="project" value="InterPro"/>
</dbReference>
<gene>
    <name evidence="10" type="primary">AMS1</name>
    <name evidence="10" type="ORF">C6P45_000491</name>
</gene>
<proteinExistence type="inferred from homology"/>
<dbReference type="Pfam" id="PF17677">
    <property type="entry name" value="Glyco_hydro38C2"/>
    <property type="match status" value="1"/>
</dbReference>
<evidence type="ECO:0000313" key="10">
    <source>
        <dbReference type="EMBL" id="KAG0665134.1"/>
    </source>
</evidence>
<dbReference type="Gene3D" id="3.20.110.10">
    <property type="entry name" value="Glycoside hydrolase 38, N terminal domain"/>
    <property type="match status" value="1"/>
</dbReference>
<dbReference type="SUPFAM" id="SSF88688">
    <property type="entry name" value="Families 57/38 glycoside transferase middle domain"/>
    <property type="match status" value="1"/>
</dbReference>
<comment type="caution">
    <text evidence="10">The sequence shown here is derived from an EMBL/GenBank/DDBJ whole genome shotgun (WGS) entry which is preliminary data.</text>
</comment>
<dbReference type="EMBL" id="PUHR01000114">
    <property type="protein sequence ID" value="KAG0665134.1"/>
    <property type="molecule type" value="Genomic_DNA"/>
</dbReference>
<sequence>MADGRINYDPQFKPVQNIYEDRLRQFTDRGGDYHDLNLPKFYDKKRISLDQDHVKIKWYQVPFPQGSSPVSPDKRPSWESVIKSDEKGELNFQNASKGQPFGPSWSTTWFKVHLSVPQDWVDTKEQLLFDFNCNNEGVVIDPKTLLPQTAFSGGERTEYLLPKQEDGNYFFYIETGNNGMFGCGAGSTINPPDNNRYFHLDKADIVLPDWEARGLYIDFWMLSDAARELPGETWQKHRARQLANDVMTMFDPNDRKSVGKCRAYLKKEYFDKYTDDRAVYFQGDDQHLTNVYGIGNCHIDTAWLWPFAETKRKIVRSWASQCTIMNEYPEYQFVASQAQQFKWLLENHPKFFNDVMIPKVQDGQFIPIGGSWVENDTNVPNGESLARQFFFGQRFFLKYFGVKSDVFWLPDTFGYSSQIPQLCQLSGLNKFLTQKLSWNNINSFPHSTFNWAGIDGSVLLTHMPPGNTYTADSHFGDVLRSARQNKSNEFYGSGLMLYGKGDGGGGPTREMMEKMRRIRSMSNKNGNVIPKLQVGTSVDEFYQDILERTNNGENLPTWNGELYFEFHRGTYTTQARTKYLMRKSEIIMHDLEWIATKTSILYQDEYHYPVKEINDLWENILLCQFHDVLPGSCIEIVYKYEAVPMLEQVVEKCSSLIANAINFLKEKSENKKTSPIATLNWISSNNIKEEEADQFSARVDETEDHFTLNNGKLKVTISKHSGAIISIKDLTTSTEFLDIKNGKNKLGANQFVLFDDKPLSWQAWDTELYSILQFKYLQEIKKVAIIRNSHSECAIEVVIKVSDECSIKSTISLKSTTFETQNASKVDISTLVRNWDARNKFLKVEFPVNVRSEYASYETQFGITRRPTVYNTSWDVAKFEVCHHKFADYSEYTKGVSIINDCKYGFSTHGNLMRLSLLRSSKAPDAHADMGTHQINYAIYPHSGQLGADTVKLAYEFNYSNRYDVPKDIKEQFNDIITVSGDKNIILSNIKRGEDDASLKSNYSLNPHKEKSIVVRLYESLGGESRTSLITSLAVDYVCKIDNLELKTYEKCDFIVSEGKKHTTEIPVVLRPFEVASYKITFA</sequence>
<dbReference type="InterPro" id="IPR000602">
    <property type="entry name" value="Glyco_hydro_38_N"/>
</dbReference>
<evidence type="ECO:0000256" key="6">
    <source>
        <dbReference type="ARBA" id="ARBA00023295"/>
    </source>
</evidence>
<comment type="similarity">
    <text evidence="2">Belongs to the glycosyl hydrolase 38 family.</text>
</comment>
<reference evidence="10 11" key="1">
    <citation type="submission" date="2020-11" db="EMBL/GenBank/DDBJ databases">
        <title>Kefir isolates.</title>
        <authorList>
            <person name="Marcisauskas S."/>
            <person name="Kim Y."/>
            <person name="Blasche S."/>
        </authorList>
    </citation>
    <scope>NUCLEOTIDE SEQUENCE [LARGE SCALE GENOMIC DNA]</scope>
    <source>
        <strain evidence="10 11">OG2</strain>
    </source>
</reference>